<sequence length="277" mass="29776">MTGSHPPYAGTVTDAPHFDFQADERGGVTVLRDGHPQSHVDLHDPELLVFEYVAQLAIGIDLLPPGPIAVTHIGGAGLTLARYVQHTRPGSAQIVLEPDAALTEAVRRELPLPRGHRIRVRPLDGATGVRALRDFSADAIAVDAYDAGRVPADLLTPATVAQYRRVLRPAGLLLLNLADEPNRRHLARVLATVAAEFPHAVVLALTDVMKGRRFGNYVVLASGTALAIDEIRRRATRLTATTTVRPAAALQGTAKPFTDEDAEPSPTPPELGSWRVR</sequence>
<dbReference type="EMBL" id="RJJQ01000001">
    <property type="protein sequence ID" value="RNI25251.1"/>
    <property type="molecule type" value="Genomic_DNA"/>
</dbReference>
<evidence type="ECO:0000256" key="1">
    <source>
        <dbReference type="ARBA" id="ARBA00023115"/>
    </source>
</evidence>
<dbReference type="PANTHER" id="PTHR43317:SF1">
    <property type="entry name" value="THERMOSPERMINE SYNTHASE ACAULIS5"/>
    <property type="match status" value="1"/>
</dbReference>
<dbReference type="OrthoDB" id="8221452at2"/>
<name>A0A3M9MI93_9MICO</name>
<feature type="region of interest" description="Disordered" evidence="2">
    <location>
        <begin position="249"/>
        <end position="277"/>
    </location>
</feature>
<proteinExistence type="predicted"/>
<dbReference type="SUPFAM" id="SSF53335">
    <property type="entry name" value="S-adenosyl-L-methionine-dependent methyltransferases"/>
    <property type="match status" value="1"/>
</dbReference>
<organism evidence="3 4">
    <name type="scientific">Flexivirga caeni</name>
    <dbReference type="NCBI Taxonomy" id="2294115"/>
    <lineage>
        <taxon>Bacteria</taxon>
        <taxon>Bacillati</taxon>
        <taxon>Actinomycetota</taxon>
        <taxon>Actinomycetes</taxon>
        <taxon>Micrococcales</taxon>
        <taxon>Dermacoccaceae</taxon>
        <taxon>Flexivirga</taxon>
    </lineage>
</organism>
<accession>A0A3M9MI93</accession>
<protein>
    <recommendedName>
        <fullName evidence="5">Spermine synthase</fullName>
    </recommendedName>
</protein>
<keyword evidence="4" id="KW-1185">Reference proteome</keyword>
<evidence type="ECO:0000313" key="3">
    <source>
        <dbReference type="EMBL" id="RNI25251.1"/>
    </source>
</evidence>
<gene>
    <name evidence="3" type="ORF">EFY87_01030</name>
</gene>
<dbReference type="PANTHER" id="PTHR43317">
    <property type="entry name" value="THERMOSPERMINE SYNTHASE ACAULIS5"/>
    <property type="match status" value="1"/>
</dbReference>
<evidence type="ECO:0008006" key="5">
    <source>
        <dbReference type="Google" id="ProtNLM"/>
    </source>
</evidence>
<reference evidence="3 4" key="1">
    <citation type="submission" date="2018-11" db="EMBL/GenBank/DDBJ databases">
        <title>Draft genome of Simplicispira Flexivirga sp. BO-16.</title>
        <authorList>
            <person name="Im W.T."/>
        </authorList>
    </citation>
    <scope>NUCLEOTIDE SEQUENCE [LARGE SCALE GENOMIC DNA]</scope>
    <source>
        <strain evidence="3 4">BO-16</strain>
    </source>
</reference>
<dbReference type="GO" id="GO:0006596">
    <property type="term" value="P:polyamine biosynthetic process"/>
    <property type="evidence" value="ECO:0007669"/>
    <property type="project" value="UniProtKB-KW"/>
</dbReference>
<evidence type="ECO:0000313" key="4">
    <source>
        <dbReference type="Proteomes" id="UP000271678"/>
    </source>
</evidence>
<dbReference type="InterPro" id="IPR029063">
    <property type="entry name" value="SAM-dependent_MTases_sf"/>
</dbReference>
<dbReference type="Gene3D" id="3.40.50.150">
    <property type="entry name" value="Vaccinia Virus protein VP39"/>
    <property type="match status" value="1"/>
</dbReference>
<keyword evidence="1" id="KW-0620">Polyamine biosynthesis</keyword>
<comment type="caution">
    <text evidence="3">The sequence shown here is derived from an EMBL/GenBank/DDBJ whole genome shotgun (WGS) entry which is preliminary data.</text>
</comment>
<dbReference type="Proteomes" id="UP000271678">
    <property type="component" value="Unassembled WGS sequence"/>
</dbReference>
<evidence type="ECO:0000256" key="2">
    <source>
        <dbReference type="SAM" id="MobiDB-lite"/>
    </source>
</evidence>
<dbReference type="NCBIfam" id="NF037959">
    <property type="entry name" value="MFS_SpdSyn"/>
    <property type="match status" value="1"/>
</dbReference>
<dbReference type="AlphaFoldDB" id="A0A3M9MI93"/>